<comment type="caution">
    <text evidence="1">The sequence shown here is derived from an EMBL/GenBank/DDBJ whole genome shotgun (WGS) entry which is preliminary data.</text>
</comment>
<gene>
    <name evidence="1" type="ORF">GALL_184810</name>
</gene>
<organism evidence="1">
    <name type="scientific">mine drainage metagenome</name>
    <dbReference type="NCBI Taxonomy" id="410659"/>
    <lineage>
        <taxon>unclassified sequences</taxon>
        <taxon>metagenomes</taxon>
        <taxon>ecological metagenomes</taxon>
    </lineage>
</organism>
<sequence length="140" mass="15868">MIEYIFFDIPLRDKFVSYIEKRGVQYTAPEDNMGMVVAIPEDIPERVSDDIEKYYTMLEDEQETQSETGGDLNRLAGFNFTLPNGEPRMLPLQIEMANRLLANFSLDEIQGLLNAVAECTVNPNDDHLCHILAARSPKNG</sequence>
<reference evidence="1" key="1">
    <citation type="submission" date="2016-10" db="EMBL/GenBank/DDBJ databases">
        <title>Sequence of Gallionella enrichment culture.</title>
        <authorList>
            <person name="Poehlein A."/>
            <person name="Muehling M."/>
            <person name="Daniel R."/>
        </authorList>
    </citation>
    <scope>NUCLEOTIDE SEQUENCE</scope>
</reference>
<dbReference type="AlphaFoldDB" id="A0A1J5RTD5"/>
<accession>A0A1J5RTD5</accession>
<dbReference type="EMBL" id="MLJW01000105">
    <property type="protein sequence ID" value="OIQ99544.1"/>
    <property type="molecule type" value="Genomic_DNA"/>
</dbReference>
<protein>
    <submittedName>
        <fullName evidence="1">Uncharacterized protein</fullName>
    </submittedName>
</protein>
<evidence type="ECO:0000313" key="1">
    <source>
        <dbReference type="EMBL" id="OIQ99544.1"/>
    </source>
</evidence>
<proteinExistence type="predicted"/>
<name>A0A1J5RTD5_9ZZZZ</name>